<feature type="compositionally biased region" description="Low complexity" evidence="1">
    <location>
        <begin position="119"/>
        <end position="151"/>
    </location>
</feature>
<dbReference type="Proteomes" id="UP000287144">
    <property type="component" value="Unassembled WGS sequence"/>
</dbReference>
<feature type="compositionally biased region" description="Low complexity" evidence="1">
    <location>
        <begin position="225"/>
        <end position="237"/>
    </location>
</feature>
<evidence type="ECO:0000313" key="3">
    <source>
        <dbReference type="Proteomes" id="UP000287144"/>
    </source>
</evidence>
<keyword evidence="3" id="KW-1185">Reference proteome</keyword>
<feature type="compositionally biased region" description="Low complexity" evidence="1">
    <location>
        <begin position="196"/>
        <end position="212"/>
    </location>
</feature>
<sequence>MTGKPMSLINPNQDSTRSLSSPSGLVAGRTERPQLPKIPTSNSPLRILASQRRPPRQAQATPASDPNASYYFTPQQQTPAPVGPSAPGPAPDAAPSPYPNLQPSMQYPRGSVSAPSQPTPVQTPAQIVQPAQPVQPQQAPQAPQQPQQQPIQSPPQPQQTQVPQPQPSQPTQQAPPLQQQPYWQPSTPQQHHHHQPQQPQQQPQQQPPAAQQNWAYGGYNQNSFPSVPQHDPVPQQPVKEEALIEL</sequence>
<feature type="compositionally biased region" description="Polar residues" evidence="1">
    <location>
        <begin position="58"/>
        <end position="78"/>
    </location>
</feature>
<accession>A0A428TMD5</accession>
<dbReference type="STRING" id="1325735.A0A428TMD5"/>
<gene>
    <name evidence="2" type="ORF">CEP52_007488</name>
</gene>
<dbReference type="AlphaFoldDB" id="A0A428TMD5"/>
<feature type="region of interest" description="Disordered" evidence="1">
    <location>
        <begin position="1"/>
        <end position="246"/>
    </location>
</feature>
<name>A0A428TMD5_9HYPO</name>
<feature type="compositionally biased region" description="Polar residues" evidence="1">
    <location>
        <begin position="9"/>
        <end position="23"/>
    </location>
</feature>
<evidence type="ECO:0000256" key="1">
    <source>
        <dbReference type="SAM" id="MobiDB-lite"/>
    </source>
</evidence>
<feature type="compositionally biased region" description="Low complexity" evidence="1">
    <location>
        <begin position="158"/>
        <end position="181"/>
    </location>
</feature>
<protein>
    <submittedName>
        <fullName evidence="2">Uncharacterized protein</fullName>
    </submittedName>
</protein>
<reference evidence="2 3" key="1">
    <citation type="submission" date="2017-06" db="EMBL/GenBank/DDBJ databases">
        <title>Comparative genomic analysis of Ambrosia Fusariam Clade fungi.</title>
        <authorList>
            <person name="Stajich J.E."/>
            <person name="Carrillo J."/>
            <person name="Kijimoto T."/>
            <person name="Eskalen A."/>
            <person name="O'Donnell K."/>
            <person name="Kasson M."/>
        </authorList>
    </citation>
    <scope>NUCLEOTIDE SEQUENCE [LARGE SCALE GENOMIC DNA]</scope>
    <source>
        <strain evidence="2 3">NRRL62579</strain>
    </source>
</reference>
<evidence type="ECO:0000313" key="2">
    <source>
        <dbReference type="EMBL" id="RSM03175.1"/>
    </source>
</evidence>
<feature type="compositionally biased region" description="Pro residues" evidence="1">
    <location>
        <begin position="81"/>
        <end position="100"/>
    </location>
</feature>
<organism evidence="2 3">
    <name type="scientific">Fusarium oligoseptatum</name>
    <dbReference type="NCBI Taxonomy" id="2604345"/>
    <lineage>
        <taxon>Eukaryota</taxon>
        <taxon>Fungi</taxon>
        <taxon>Dikarya</taxon>
        <taxon>Ascomycota</taxon>
        <taxon>Pezizomycotina</taxon>
        <taxon>Sordariomycetes</taxon>
        <taxon>Hypocreomycetidae</taxon>
        <taxon>Hypocreales</taxon>
        <taxon>Nectriaceae</taxon>
        <taxon>Fusarium</taxon>
        <taxon>Fusarium solani species complex</taxon>
    </lineage>
</organism>
<dbReference type="EMBL" id="NKCK01000069">
    <property type="protein sequence ID" value="RSM03175.1"/>
    <property type="molecule type" value="Genomic_DNA"/>
</dbReference>
<proteinExistence type="predicted"/>
<comment type="caution">
    <text evidence="2">The sequence shown here is derived from an EMBL/GenBank/DDBJ whole genome shotgun (WGS) entry which is preliminary data.</text>
</comment>